<dbReference type="AlphaFoldDB" id="A0A517X315"/>
<proteinExistence type="predicted"/>
<dbReference type="Proteomes" id="UP000318384">
    <property type="component" value="Chromosome"/>
</dbReference>
<evidence type="ECO:0000313" key="2">
    <source>
        <dbReference type="Proteomes" id="UP000318384"/>
    </source>
</evidence>
<keyword evidence="2" id="KW-1185">Reference proteome</keyword>
<evidence type="ECO:0000313" key="1">
    <source>
        <dbReference type="EMBL" id="QDU11897.1"/>
    </source>
</evidence>
<protein>
    <submittedName>
        <fullName evidence="1">Uncharacterized protein</fullName>
    </submittedName>
</protein>
<reference evidence="1 2" key="1">
    <citation type="submission" date="2019-03" db="EMBL/GenBank/DDBJ databases">
        <title>Deep-cultivation of Planctomycetes and their phenomic and genomic characterization uncovers novel biology.</title>
        <authorList>
            <person name="Wiegand S."/>
            <person name="Jogler M."/>
            <person name="Boedeker C."/>
            <person name="Pinto D."/>
            <person name="Vollmers J."/>
            <person name="Rivas-Marin E."/>
            <person name="Kohn T."/>
            <person name="Peeters S.H."/>
            <person name="Heuer A."/>
            <person name="Rast P."/>
            <person name="Oberbeckmann S."/>
            <person name="Bunk B."/>
            <person name="Jeske O."/>
            <person name="Meyerdierks A."/>
            <person name="Storesund J.E."/>
            <person name="Kallscheuer N."/>
            <person name="Luecker S."/>
            <person name="Lage O.M."/>
            <person name="Pohl T."/>
            <person name="Merkel B.J."/>
            <person name="Hornburger P."/>
            <person name="Mueller R.-W."/>
            <person name="Bruemmer F."/>
            <person name="Labrenz M."/>
            <person name="Spormann A.M."/>
            <person name="Op den Camp H."/>
            <person name="Overmann J."/>
            <person name="Amann R."/>
            <person name="Jetten M.S.M."/>
            <person name="Mascher T."/>
            <person name="Medema M.H."/>
            <person name="Devos D.P."/>
            <person name="Kaster A.-K."/>
            <person name="Ovreas L."/>
            <person name="Rohde M."/>
            <person name="Galperin M.Y."/>
            <person name="Jogler C."/>
        </authorList>
    </citation>
    <scope>NUCLEOTIDE SEQUENCE [LARGE SCALE GENOMIC DNA]</scope>
    <source>
        <strain evidence="1 2">V202</strain>
    </source>
</reference>
<name>A0A517X315_9PLAN</name>
<gene>
    <name evidence="1" type="ORF">V202x_53220</name>
</gene>
<organism evidence="1 2">
    <name type="scientific">Gimesia aquarii</name>
    <dbReference type="NCBI Taxonomy" id="2527964"/>
    <lineage>
        <taxon>Bacteria</taxon>
        <taxon>Pseudomonadati</taxon>
        <taxon>Planctomycetota</taxon>
        <taxon>Planctomycetia</taxon>
        <taxon>Planctomycetales</taxon>
        <taxon>Planctomycetaceae</taxon>
        <taxon>Gimesia</taxon>
    </lineage>
</organism>
<accession>A0A517X315</accession>
<dbReference type="EMBL" id="CP037422">
    <property type="protein sequence ID" value="QDU11897.1"/>
    <property type="molecule type" value="Genomic_DNA"/>
</dbReference>
<sequence length="95" mass="10930">MGPDVEIPKRGFVFEEVHTKTSWNRSCNILMNQSVCFYSPPEKKRTLQDSALFGNQFGVSRSQFQTLSLRLRTVDTMLQNEHGNKFFALNMRGLA</sequence>